<reference evidence="2 3" key="1">
    <citation type="submission" date="2020-10" db="EMBL/GenBank/DDBJ databases">
        <title>Ca. Dormibacterota MAGs.</title>
        <authorList>
            <person name="Montgomery K."/>
        </authorList>
    </citation>
    <scope>NUCLEOTIDE SEQUENCE [LARGE SCALE GENOMIC DNA]</scope>
    <source>
        <strain evidence="2">SC8812_S17_18</strain>
    </source>
</reference>
<name>A0A934K388_9BACT</name>
<dbReference type="AlphaFoldDB" id="A0A934K388"/>
<comment type="caution">
    <text evidence="2">The sequence shown here is derived from an EMBL/GenBank/DDBJ whole genome shotgun (WGS) entry which is preliminary data.</text>
</comment>
<dbReference type="RefSeq" id="WP_337312526.1">
    <property type="nucleotide sequence ID" value="NZ_JAEKNS010000118.1"/>
</dbReference>
<evidence type="ECO:0000313" key="3">
    <source>
        <dbReference type="Proteomes" id="UP000606991"/>
    </source>
</evidence>
<accession>A0A934K388</accession>
<dbReference type="EMBL" id="JAEKNS010000118">
    <property type="protein sequence ID" value="MBJ7595426.1"/>
    <property type="molecule type" value="Genomic_DNA"/>
</dbReference>
<feature type="compositionally biased region" description="Basic and acidic residues" evidence="1">
    <location>
        <begin position="23"/>
        <end position="52"/>
    </location>
</feature>
<evidence type="ECO:0000313" key="2">
    <source>
        <dbReference type="EMBL" id="MBJ7595426.1"/>
    </source>
</evidence>
<organism evidence="2 3">
    <name type="scientific">Candidatus Aeolococcus gillhamiae</name>
    <dbReference type="NCBI Taxonomy" id="3127015"/>
    <lineage>
        <taxon>Bacteria</taxon>
        <taxon>Bacillati</taxon>
        <taxon>Candidatus Dormiibacterota</taxon>
        <taxon>Candidatus Dormibacteria</taxon>
        <taxon>Candidatus Aeolococcales</taxon>
        <taxon>Candidatus Aeolococcaceae</taxon>
        <taxon>Candidatus Aeolococcus</taxon>
    </lineage>
</organism>
<sequence>MSAVHPEPADPVDEELDALLQRPEVRERLEDFERRRAEGKLGEGKSNDDARRVVGLPPHGDNAGR</sequence>
<feature type="region of interest" description="Disordered" evidence="1">
    <location>
        <begin position="1"/>
        <end position="65"/>
    </location>
</feature>
<dbReference type="Proteomes" id="UP000606991">
    <property type="component" value="Unassembled WGS sequence"/>
</dbReference>
<evidence type="ECO:0000256" key="1">
    <source>
        <dbReference type="SAM" id="MobiDB-lite"/>
    </source>
</evidence>
<proteinExistence type="predicted"/>
<protein>
    <submittedName>
        <fullName evidence="2">Uncharacterized protein</fullName>
    </submittedName>
</protein>
<gene>
    <name evidence="2" type="ORF">JF886_11315</name>
</gene>